<accession>A0A7Y9WQE4</accession>
<comment type="caution">
    <text evidence="1">The sequence shown here is derived from an EMBL/GenBank/DDBJ whole genome shotgun (WGS) entry which is preliminary data.</text>
</comment>
<dbReference type="AlphaFoldDB" id="A0A7Y9WQE4"/>
<reference evidence="1 2" key="1">
    <citation type="submission" date="2020-07" db="EMBL/GenBank/DDBJ databases">
        <title>Exploring microbial biodiversity for novel pathways involved in the catabolism of aromatic compounds derived from lignin.</title>
        <authorList>
            <person name="Elkins J."/>
        </authorList>
    </citation>
    <scope>NUCLEOTIDE SEQUENCE [LARGE SCALE GENOMIC DNA]</scope>
    <source>
        <strain evidence="1 2">H2C3C</strain>
    </source>
</reference>
<organism evidence="1 2">
    <name type="scientific">Paraburkholderia bryophila</name>
    <dbReference type="NCBI Taxonomy" id="420952"/>
    <lineage>
        <taxon>Bacteria</taxon>
        <taxon>Pseudomonadati</taxon>
        <taxon>Pseudomonadota</taxon>
        <taxon>Betaproteobacteria</taxon>
        <taxon>Burkholderiales</taxon>
        <taxon>Burkholderiaceae</taxon>
        <taxon>Paraburkholderia</taxon>
    </lineage>
</organism>
<protein>
    <submittedName>
        <fullName evidence="1">Uncharacterized protein</fullName>
    </submittedName>
</protein>
<dbReference type="EMBL" id="JACCAS010000002">
    <property type="protein sequence ID" value="NYH24797.1"/>
    <property type="molecule type" value="Genomic_DNA"/>
</dbReference>
<name>A0A7Y9WQE4_9BURK</name>
<evidence type="ECO:0000313" key="2">
    <source>
        <dbReference type="Proteomes" id="UP000540929"/>
    </source>
</evidence>
<gene>
    <name evidence="1" type="ORF">GGD40_004368</name>
</gene>
<proteinExistence type="predicted"/>
<evidence type="ECO:0000313" key="1">
    <source>
        <dbReference type="EMBL" id="NYH24797.1"/>
    </source>
</evidence>
<sequence length="48" mass="5323">MSYQHELNGRLNWQPPLTCHWIDDPLRAGYGLTGRATCGQQGTFDCGG</sequence>
<dbReference type="Proteomes" id="UP000540929">
    <property type="component" value="Unassembled WGS sequence"/>
</dbReference>
<keyword evidence="2" id="KW-1185">Reference proteome</keyword>